<dbReference type="PROSITE" id="PS01124">
    <property type="entry name" value="HTH_ARAC_FAMILY_2"/>
    <property type="match status" value="1"/>
</dbReference>
<evidence type="ECO:0000313" key="4">
    <source>
        <dbReference type="EMBL" id="MBT9315843.1"/>
    </source>
</evidence>
<reference evidence="4" key="1">
    <citation type="submission" date="2020-11" db="EMBL/GenBank/DDBJ databases">
        <authorList>
            <person name="Konstantinou D."/>
            <person name="Gkelis S."/>
            <person name="Popin R."/>
            <person name="Fewer D."/>
            <person name="Sivonen K."/>
        </authorList>
    </citation>
    <scope>NUCLEOTIDE SEQUENCE</scope>
    <source>
        <strain evidence="4">TAU-MAC 1115</strain>
    </source>
</reference>
<dbReference type="Gene3D" id="1.10.10.60">
    <property type="entry name" value="Homeodomain-like"/>
    <property type="match status" value="1"/>
</dbReference>
<organism evidence="4 5">
    <name type="scientific">Leptothoe spongobia TAU-MAC 1115</name>
    <dbReference type="NCBI Taxonomy" id="1967444"/>
    <lineage>
        <taxon>Bacteria</taxon>
        <taxon>Bacillati</taxon>
        <taxon>Cyanobacteriota</taxon>
        <taxon>Cyanophyceae</taxon>
        <taxon>Nodosilineales</taxon>
        <taxon>Cymatolegaceae</taxon>
        <taxon>Leptothoe</taxon>
        <taxon>Leptothoe spongobia</taxon>
    </lineage>
</organism>
<dbReference type="Gene3D" id="3.40.50.880">
    <property type="match status" value="1"/>
</dbReference>
<keyword evidence="2" id="KW-0804">Transcription</keyword>
<gene>
    <name evidence="4" type="ORF">IXB50_10460</name>
</gene>
<dbReference type="EMBL" id="JADOES010000017">
    <property type="protein sequence ID" value="MBT9315843.1"/>
    <property type="molecule type" value="Genomic_DNA"/>
</dbReference>
<keyword evidence="1" id="KW-0805">Transcription regulation</keyword>
<dbReference type="InterPro" id="IPR002818">
    <property type="entry name" value="DJ-1/PfpI"/>
</dbReference>
<dbReference type="InterPro" id="IPR029062">
    <property type="entry name" value="Class_I_gatase-like"/>
</dbReference>
<dbReference type="Pfam" id="PF12833">
    <property type="entry name" value="HTH_18"/>
    <property type="match status" value="1"/>
</dbReference>
<name>A0A947DFX6_9CYAN</name>
<dbReference type="InterPro" id="IPR009057">
    <property type="entry name" value="Homeodomain-like_sf"/>
</dbReference>
<feature type="domain" description="HTH araC/xylS-type" evidence="3">
    <location>
        <begin position="217"/>
        <end position="315"/>
    </location>
</feature>
<dbReference type="GO" id="GO:0003700">
    <property type="term" value="F:DNA-binding transcription factor activity"/>
    <property type="evidence" value="ECO:0007669"/>
    <property type="project" value="InterPro"/>
</dbReference>
<dbReference type="GO" id="GO:0043565">
    <property type="term" value="F:sequence-specific DNA binding"/>
    <property type="evidence" value="ECO:0007669"/>
    <property type="project" value="InterPro"/>
</dbReference>
<evidence type="ECO:0000256" key="1">
    <source>
        <dbReference type="ARBA" id="ARBA00023015"/>
    </source>
</evidence>
<dbReference type="Proteomes" id="UP000717364">
    <property type="component" value="Unassembled WGS sequence"/>
</dbReference>
<evidence type="ECO:0000313" key="5">
    <source>
        <dbReference type="Proteomes" id="UP000717364"/>
    </source>
</evidence>
<evidence type="ECO:0000259" key="3">
    <source>
        <dbReference type="PROSITE" id="PS01124"/>
    </source>
</evidence>
<dbReference type="CDD" id="cd03138">
    <property type="entry name" value="GATase1_AraC_2"/>
    <property type="match status" value="1"/>
</dbReference>
<dbReference type="AlphaFoldDB" id="A0A947DFX6"/>
<dbReference type="RefSeq" id="WP_215608912.1">
    <property type="nucleotide sequence ID" value="NZ_JADOES010000017.1"/>
</dbReference>
<protein>
    <submittedName>
        <fullName evidence="4">GlxA family transcriptional regulator</fullName>
    </submittedName>
</protein>
<sequence length="323" mass="36158">MTQQITIGLLMYPGAQLSAVYGLIDLFLSTNRIAMEHTPRTVEPLLVSRWQINPNSKRVEVIDGNGPRQLTVVIIPPNLESRGTDEPDAVLLDWLKAQHEGGAVVCSICTAAFVLARTGLLNGRPATTHWALKDVLATQFPEVYVQTDQMVIEDGDIITAGGVTAWIDLGLKLIDRFLGPSVMLAVAQFFLIDPNGREQRFYSKFAPQFYHGDEAILRVQHWLQTHYSEAIAIADMTAVASLGERTFLRRFKKATGMKPIEYLQALRVGKAREMLEFSQTSFSEIAWKVGYEDQGAFRKVFVRLVGLQPGEYRRRFSVRAMAG</sequence>
<proteinExistence type="predicted"/>
<comment type="caution">
    <text evidence="4">The sequence shown here is derived from an EMBL/GenBank/DDBJ whole genome shotgun (WGS) entry which is preliminary data.</text>
</comment>
<dbReference type="SMART" id="SM00342">
    <property type="entry name" value="HTH_ARAC"/>
    <property type="match status" value="1"/>
</dbReference>
<dbReference type="Pfam" id="PF01965">
    <property type="entry name" value="DJ-1_PfpI"/>
    <property type="match status" value="1"/>
</dbReference>
<reference evidence="4" key="2">
    <citation type="journal article" date="2021" name="Mar. Drugs">
        <title>Genome Reduction and Secondary Metabolism of the Marine Sponge-Associated Cyanobacterium Leptothoe.</title>
        <authorList>
            <person name="Konstantinou D."/>
            <person name="Popin R.V."/>
            <person name="Fewer D.P."/>
            <person name="Sivonen K."/>
            <person name="Gkelis S."/>
        </authorList>
    </citation>
    <scope>NUCLEOTIDE SEQUENCE</scope>
    <source>
        <strain evidence="4">TAU-MAC 1115</strain>
    </source>
</reference>
<dbReference type="SUPFAM" id="SSF46689">
    <property type="entry name" value="Homeodomain-like"/>
    <property type="match status" value="2"/>
</dbReference>
<dbReference type="PANTHER" id="PTHR43130">
    <property type="entry name" value="ARAC-FAMILY TRANSCRIPTIONAL REGULATOR"/>
    <property type="match status" value="1"/>
</dbReference>
<dbReference type="SUPFAM" id="SSF52317">
    <property type="entry name" value="Class I glutamine amidotransferase-like"/>
    <property type="match status" value="1"/>
</dbReference>
<dbReference type="InterPro" id="IPR052158">
    <property type="entry name" value="INH-QAR"/>
</dbReference>
<evidence type="ECO:0000256" key="2">
    <source>
        <dbReference type="ARBA" id="ARBA00023163"/>
    </source>
</evidence>
<accession>A0A947DFX6</accession>
<dbReference type="PANTHER" id="PTHR43130:SF3">
    <property type="entry name" value="HTH-TYPE TRANSCRIPTIONAL REGULATOR RV1931C"/>
    <property type="match status" value="1"/>
</dbReference>
<dbReference type="InterPro" id="IPR018060">
    <property type="entry name" value="HTH_AraC"/>
</dbReference>
<keyword evidence="5" id="KW-1185">Reference proteome</keyword>